<evidence type="ECO:0000256" key="1">
    <source>
        <dbReference type="ARBA" id="ARBA00022679"/>
    </source>
</evidence>
<evidence type="ECO:0000256" key="3">
    <source>
        <dbReference type="RuleBase" id="RU361240"/>
    </source>
</evidence>
<dbReference type="InterPro" id="IPR040234">
    <property type="entry name" value="QC/QCL"/>
</dbReference>
<dbReference type="GO" id="GO:0016603">
    <property type="term" value="F:glutaminyl-peptide cyclotransferase activity"/>
    <property type="evidence" value="ECO:0007669"/>
    <property type="project" value="InterPro"/>
</dbReference>
<dbReference type="InterPro" id="IPR007484">
    <property type="entry name" value="Peptidase_M28"/>
</dbReference>
<reference evidence="5 6" key="1">
    <citation type="journal article" date="2018" name="IMA Fungus">
        <title>IMA Genome-F 9: Draft genome sequence of Annulohypoxylon stygium, Aspergillus mulundensis, Berkeleyomyces basicola (syn. Thielaviopsis basicola), Ceratocystis smalleyi, two Cercospora beticola strains, Coleophoma cylindrospora, Fusarium fracticaudum, Phialophora cf. hyalina, and Morchella septimelata.</title>
        <authorList>
            <person name="Wingfield B.D."/>
            <person name="Bills G.F."/>
            <person name="Dong Y."/>
            <person name="Huang W."/>
            <person name="Nel W.J."/>
            <person name="Swalarsk-Parry B.S."/>
            <person name="Vaghefi N."/>
            <person name="Wilken P.M."/>
            <person name="An Z."/>
            <person name="de Beer Z.W."/>
            <person name="De Vos L."/>
            <person name="Chen L."/>
            <person name="Duong T.A."/>
            <person name="Gao Y."/>
            <person name="Hammerbacher A."/>
            <person name="Kikkert J.R."/>
            <person name="Li Y."/>
            <person name="Li H."/>
            <person name="Li K."/>
            <person name="Li Q."/>
            <person name="Liu X."/>
            <person name="Ma X."/>
            <person name="Naidoo K."/>
            <person name="Pethybridge S.J."/>
            <person name="Sun J."/>
            <person name="Steenkamp E.T."/>
            <person name="van der Nest M.A."/>
            <person name="van Wyk S."/>
            <person name="Wingfield M.J."/>
            <person name="Xiong C."/>
            <person name="Yue Q."/>
            <person name="Zhang X."/>
        </authorList>
    </citation>
    <scope>NUCLEOTIDE SEQUENCE [LARGE SCALE GENOMIC DNA]</scope>
    <source>
        <strain evidence="5 6">DSM 5745</strain>
    </source>
</reference>
<evidence type="ECO:0000313" key="5">
    <source>
        <dbReference type="EMBL" id="RDW69101.1"/>
    </source>
</evidence>
<dbReference type="GO" id="GO:0006508">
    <property type="term" value="P:proteolysis"/>
    <property type="evidence" value="ECO:0007669"/>
    <property type="project" value="UniProtKB-KW"/>
</dbReference>
<evidence type="ECO:0000259" key="4">
    <source>
        <dbReference type="Pfam" id="PF04389"/>
    </source>
</evidence>
<dbReference type="PANTHER" id="PTHR12283:SF6">
    <property type="entry name" value="GLUTAMINYL-PEPTIDE CYCLOTRANSFERASE-RELATED"/>
    <property type="match status" value="1"/>
</dbReference>
<dbReference type="Proteomes" id="UP000256690">
    <property type="component" value="Unassembled WGS sequence"/>
</dbReference>
<accession>A0A3D8R595</accession>
<keyword evidence="3" id="KW-0862">Zinc</keyword>
<comment type="caution">
    <text evidence="5">The sequence shown here is derived from an EMBL/GenBank/DDBJ whole genome shotgun (WGS) entry which is preliminary data.</text>
</comment>
<dbReference type="GO" id="GO:0008270">
    <property type="term" value="F:zinc ion binding"/>
    <property type="evidence" value="ECO:0007669"/>
    <property type="project" value="TreeGrafter"/>
</dbReference>
<dbReference type="GO" id="GO:0008233">
    <property type="term" value="F:peptidase activity"/>
    <property type="evidence" value="ECO:0007669"/>
    <property type="project" value="UniProtKB-KW"/>
</dbReference>
<evidence type="ECO:0000256" key="2">
    <source>
        <dbReference type="ARBA" id="ARBA00023315"/>
    </source>
</evidence>
<proteinExistence type="inferred from homology"/>
<dbReference type="Pfam" id="PF04389">
    <property type="entry name" value="Peptidase_M28"/>
    <property type="match status" value="1"/>
</dbReference>
<dbReference type="PANTHER" id="PTHR12283">
    <property type="entry name" value="GLUTAMINYL-PEPTIDE CYCLOTRANSFERASE"/>
    <property type="match status" value="1"/>
</dbReference>
<dbReference type="CDD" id="cd03880">
    <property type="entry name" value="M28_QC_like"/>
    <property type="match status" value="1"/>
</dbReference>
<dbReference type="EC" id="3.4.-.-" evidence="3"/>
<dbReference type="SUPFAM" id="SSF53187">
    <property type="entry name" value="Zn-dependent exopeptidases"/>
    <property type="match status" value="1"/>
</dbReference>
<name>A0A3D8R595_9EURO</name>
<keyword evidence="1" id="KW-0808">Transferase</keyword>
<dbReference type="Gene3D" id="3.40.630.10">
    <property type="entry name" value="Zn peptidases"/>
    <property type="match status" value="1"/>
</dbReference>
<dbReference type="EMBL" id="PVWQ01000011">
    <property type="protein sequence ID" value="RDW69101.1"/>
    <property type="molecule type" value="Genomic_DNA"/>
</dbReference>
<dbReference type="GeneID" id="38119231"/>
<feature type="domain" description="Peptidase M28" evidence="4">
    <location>
        <begin position="116"/>
        <end position="356"/>
    </location>
</feature>
<organism evidence="5 6">
    <name type="scientific">Aspergillus mulundensis</name>
    <dbReference type="NCBI Taxonomy" id="1810919"/>
    <lineage>
        <taxon>Eukaryota</taxon>
        <taxon>Fungi</taxon>
        <taxon>Dikarya</taxon>
        <taxon>Ascomycota</taxon>
        <taxon>Pezizomycotina</taxon>
        <taxon>Eurotiomycetes</taxon>
        <taxon>Eurotiomycetidae</taxon>
        <taxon>Eurotiales</taxon>
        <taxon>Aspergillaceae</taxon>
        <taxon>Aspergillus</taxon>
        <taxon>Aspergillus subgen. Nidulantes</taxon>
    </lineage>
</organism>
<gene>
    <name evidence="5" type="ORF">DSM5745_08861</name>
</gene>
<keyword evidence="3" id="KW-0645">Protease</keyword>
<feature type="signal peptide" evidence="3">
    <location>
        <begin position="1"/>
        <end position="19"/>
    </location>
</feature>
<dbReference type="RefSeq" id="XP_026600890.1">
    <property type="nucleotide sequence ID" value="XM_026750877.1"/>
</dbReference>
<protein>
    <recommendedName>
        <fullName evidence="3">Peptide hydrolase</fullName>
        <ecNumber evidence="3">3.4.-.-</ecNumber>
    </recommendedName>
</protein>
<feature type="chain" id="PRO_5017496458" description="Peptide hydrolase" evidence="3">
    <location>
        <begin position="20"/>
        <end position="367"/>
    </location>
</feature>
<keyword evidence="2" id="KW-0012">Acyltransferase</keyword>
<keyword evidence="3" id="KW-0479">Metal-binding</keyword>
<dbReference type="OrthoDB" id="3907302at2759"/>
<keyword evidence="3" id="KW-0732">Signal</keyword>
<comment type="similarity">
    <text evidence="3">Belongs to the peptidase M28 family.</text>
</comment>
<keyword evidence="3" id="KW-0378">Hydrolase</keyword>
<dbReference type="AlphaFoldDB" id="A0A3D8R595"/>
<sequence length="367" mass="39815">MPALTLIAAVCFLLSDTHAYTPLSTNTLSSLPRPEFAFNIHTGAILAPLLHPRIPGTPGSRAARQHITSFFATNLPTWTIEYQTSTSKIPVTESPRTTFANIIVSRDPPGLETHNVSRLTLAAHYDSLSTPDLEGFIGAIDSAAPCAILMHLAQSIDPALTRKWASTPGRTNPTDQEPVGIQLLFLDGEETFATTLLANDGLYGSRALAAQWAVTAYPDTAAYESRLDAIALFVLLDLLGSRDPTIPSFYPVTHADYQRLADLERRLRELDLLESGTGGDPHHWFVDADLAAMDVSRAVVQDDQVPFAALGVRVLHVIDVEPETGGFPAVWHTMDDDGAHLDLATVGDWGVLVTAFVAEWLGLEEFI</sequence>
<keyword evidence="6" id="KW-1185">Reference proteome</keyword>
<dbReference type="InterPro" id="IPR037457">
    <property type="entry name" value="M28_QC"/>
</dbReference>
<evidence type="ECO:0000313" key="6">
    <source>
        <dbReference type="Proteomes" id="UP000256690"/>
    </source>
</evidence>